<dbReference type="Gene3D" id="1.10.390.10">
    <property type="entry name" value="Neutral Protease Domain 2"/>
    <property type="match status" value="1"/>
</dbReference>
<evidence type="ECO:0000256" key="2">
    <source>
        <dbReference type="ARBA" id="ARBA00022801"/>
    </source>
</evidence>
<accession>A0A5S3YT48</accession>
<dbReference type="InterPro" id="IPR035986">
    <property type="entry name" value="PKD_dom_sf"/>
</dbReference>
<dbReference type="InterPro" id="IPR001570">
    <property type="entry name" value="Peptidase_M4_C_domain"/>
</dbReference>
<dbReference type="AlphaFoldDB" id="A0A5S3YT48"/>
<dbReference type="PANTHER" id="PTHR33794">
    <property type="entry name" value="BACILLOLYSIN"/>
    <property type="match status" value="1"/>
</dbReference>
<keyword evidence="1" id="KW-0645">Protease</keyword>
<keyword evidence="2" id="KW-0378">Hydrolase</keyword>
<name>A0A5S3YT48_9GAMM</name>
<dbReference type="EMBL" id="PNCM01000021">
    <property type="protein sequence ID" value="TMP80552.1"/>
    <property type="molecule type" value="Genomic_DNA"/>
</dbReference>
<evidence type="ECO:0000256" key="3">
    <source>
        <dbReference type="ARBA" id="ARBA00022833"/>
    </source>
</evidence>
<keyword evidence="4" id="KW-0482">Metalloprotease</keyword>
<protein>
    <recommendedName>
        <fullName evidence="5">Peptidase M4 C-terminal domain-containing protein</fullName>
    </recommendedName>
</protein>
<dbReference type="Proteomes" id="UP000307362">
    <property type="component" value="Unassembled WGS sequence"/>
</dbReference>
<reference evidence="7" key="2">
    <citation type="submission" date="2019-06" db="EMBL/GenBank/DDBJ databases">
        <title>Co-occurence of chitin degradation, pigmentation and bioactivity in marine Pseudoalteromonas.</title>
        <authorList>
            <person name="Sonnenschein E.C."/>
            <person name="Bech P.K."/>
        </authorList>
    </citation>
    <scope>NUCLEOTIDE SEQUENCE [LARGE SCALE GENOMIC DNA]</scope>
    <source>
        <strain evidence="7">S1189</strain>
    </source>
</reference>
<dbReference type="GO" id="GO:0006508">
    <property type="term" value="P:proteolysis"/>
    <property type="evidence" value="ECO:0007669"/>
    <property type="project" value="UniProtKB-KW"/>
</dbReference>
<dbReference type="SUPFAM" id="SSF55486">
    <property type="entry name" value="Metalloproteases ('zincins'), catalytic domain"/>
    <property type="match status" value="1"/>
</dbReference>
<dbReference type="SUPFAM" id="SSF49299">
    <property type="entry name" value="PKD domain"/>
    <property type="match status" value="1"/>
</dbReference>
<gene>
    <name evidence="6" type="ORF">CWB73_10980</name>
</gene>
<dbReference type="InterPro" id="IPR027268">
    <property type="entry name" value="Peptidase_M4/M1_CTD_sf"/>
</dbReference>
<dbReference type="PANTHER" id="PTHR33794:SF1">
    <property type="entry name" value="BACILLOLYSIN"/>
    <property type="match status" value="1"/>
</dbReference>
<evidence type="ECO:0000313" key="6">
    <source>
        <dbReference type="EMBL" id="TMP80552.1"/>
    </source>
</evidence>
<dbReference type="GO" id="GO:0004222">
    <property type="term" value="F:metalloendopeptidase activity"/>
    <property type="evidence" value="ECO:0007669"/>
    <property type="project" value="InterPro"/>
</dbReference>
<dbReference type="Pfam" id="PF02868">
    <property type="entry name" value="Peptidase_M4_C"/>
    <property type="match status" value="1"/>
</dbReference>
<dbReference type="InterPro" id="IPR050728">
    <property type="entry name" value="Zinc_Metalloprotease_M4"/>
</dbReference>
<evidence type="ECO:0000256" key="4">
    <source>
        <dbReference type="ARBA" id="ARBA00023049"/>
    </source>
</evidence>
<sequence>MMGNAKMGLLCAQAPEFASRDCQTTVIPDNGRTRALFPYIPEQYNLLYRDEDSRLFSQFSGYPFVVKHQDGVCSLENAAVITRQNTVDYPVYSYTCDGAAQESADLSRVQVNYIGAGVFQTENDAHFYGGITMDILHKEFAAMYPNTTVPCDSEAEYCLEQLNVVVNGSSEPYSSAWKDGRVLLGRGIIGSGGFSHATSLDIIAHETGHALLTWNSIIGYENNDTAAIQEAFADLTAVLVRSEFYKKLQAGGEQNFIESDAHQQLSTDGNFYYAMAWDKYVQNRALRYLYSPMTDGKSIDDWRDIEIETPGPHYQAGILNRFFYRLSTSKEWNISKTYRLTMKAAQSCFVEDTTFEHAAFCLIDVAEEQDKGMVSAKLQEVGLIPTNTLANNLDFSIERIYTSINYALAESEQADLSAVNINLNEQPLYQWQSHFNTQSQFNAIKQAQLSLDSGEHLLSITTSNTNGETKTGHRLLSVFAEPWCQPETGSVLSSQFSVNGEDFALDQGYALLAAQNIWYQQSLGEFQLHNMPADKVVSVFYDLNRDRQFTDDENVLSTTEYNSAVMLPNVDAVPGDMLVRFRIDDSSVSACTENELSQSFDLKVHIEAGVPTTPIDFSHKQVEQTLLLTVLPSYDEQAMFRWILPEQVIEQRETELEQAVNAQGAYTISLEHVVSDRVLSRAEKQIELIADPNLTITCEAQGTQCTLSASHDAQQAGVEYRWILAGEQLVKQDNQPFNYDFAGYGEFDVSLAMAYIDGTAEFSVQTKVLLNEPLPDLSLVIGKQVNSVITLSANSEFDNRYTLNWFIGGELQSSHEKEIAYEFTAAQMVTLQLLKAGEVVKETSQLVTPISDPNLLIQCELSGTQCELSVAHDLADIGLTYQWVLNGESIAKASMDTFNYDFAGYGEFTISLTLLVPDSNAEFTTSRVIQIQEPEPLPDVSFNISQINNTFTFALSSALPAGFEITVVIDGQEYVLEDGQLQIELLSDASSFVYMLKKEGQIVEQQTRDLQREVVPNLDFVCVADGLSCQLSASHNADVQVEEYLWSTTAMQQPVQTSEPNYVMQFSEAGEYAVLLTIVTESGARFTKQKVVVVAEQPYANVDISFSQHNASLKLSTTNADQLGEQYQFIWLLNDKQITAKQLETELATLATDYTVKLQVLMAGKLVKEVSQTIYVYEDIGLDFTWQSNTEQPLRFSFKSL</sequence>
<evidence type="ECO:0000256" key="1">
    <source>
        <dbReference type="ARBA" id="ARBA00022670"/>
    </source>
</evidence>
<keyword evidence="3" id="KW-0862">Zinc</keyword>
<proteinExistence type="predicted"/>
<feature type="domain" description="Peptidase M4 C-terminal" evidence="5">
    <location>
        <begin position="223"/>
        <end position="369"/>
    </location>
</feature>
<comment type="caution">
    <text evidence="6">The sequence shown here is derived from an EMBL/GenBank/DDBJ whole genome shotgun (WGS) entry which is preliminary data.</text>
</comment>
<reference evidence="6 7" key="1">
    <citation type="submission" date="2017-12" db="EMBL/GenBank/DDBJ databases">
        <authorList>
            <person name="Paulsen S."/>
            <person name="Gram L.K."/>
        </authorList>
    </citation>
    <scope>NUCLEOTIDE SEQUENCE [LARGE SCALE GENOMIC DNA]</scope>
    <source>
        <strain evidence="6 7">S1189</strain>
    </source>
</reference>
<dbReference type="Gene3D" id="3.10.170.10">
    <property type="match status" value="1"/>
</dbReference>
<evidence type="ECO:0000313" key="7">
    <source>
        <dbReference type="Proteomes" id="UP000307362"/>
    </source>
</evidence>
<evidence type="ECO:0000259" key="5">
    <source>
        <dbReference type="Pfam" id="PF02868"/>
    </source>
</evidence>
<organism evidence="6 7">
    <name type="scientific">Pseudoalteromonas phenolica</name>
    <dbReference type="NCBI Taxonomy" id="161398"/>
    <lineage>
        <taxon>Bacteria</taxon>
        <taxon>Pseudomonadati</taxon>
        <taxon>Pseudomonadota</taxon>
        <taxon>Gammaproteobacteria</taxon>
        <taxon>Alteromonadales</taxon>
        <taxon>Pseudoalteromonadaceae</taxon>
        <taxon>Pseudoalteromonas</taxon>
    </lineage>
</organism>